<proteinExistence type="predicted"/>
<evidence type="ECO:0000313" key="1">
    <source>
        <dbReference type="EMBL" id="CAL1412704.1"/>
    </source>
</evidence>
<accession>A0AAV2GRD8</accession>
<keyword evidence="2" id="KW-1185">Reference proteome</keyword>
<reference evidence="1 2" key="1">
    <citation type="submission" date="2024-04" db="EMBL/GenBank/DDBJ databases">
        <authorList>
            <person name="Fracassetti M."/>
        </authorList>
    </citation>
    <scope>NUCLEOTIDE SEQUENCE [LARGE SCALE GENOMIC DNA]</scope>
</reference>
<gene>
    <name evidence="1" type="ORF">LTRI10_LOCUS51978</name>
</gene>
<dbReference type="Proteomes" id="UP001497516">
    <property type="component" value="Chromosome 9"/>
</dbReference>
<protein>
    <submittedName>
        <fullName evidence="1">Uncharacterized protein</fullName>
    </submittedName>
</protein>
<evidence type="ECO:0000313" key="2">
    <source>
        <dbReference type="Proteomes" id="UP001497516"/>
    </source>
</evidence>
<organism evidence="1 2">
    <name type="scientific">Linum trigynum</name>
    <dbReference type="NCBI Taxonomy" id="586398"/>
    <lineage>
        <taxon>Eukaryota</taxon>
        <taxon>Viridiplantae</taxon>
        <taxon>Streptophyta</taxon>
        <taxon>Embryophyta</taxon>
        <taxon>Tracheophyta</taxon>
        <taxon>Spermatophyta</taxon>
        <taxon>Magnoliopsida</taxon>
        <taxon>eudicotyledons</taxon>
        <taxon>Gunneridae</taxon>
        <taxon>Pentapetalae</taxon>
        <taxon>rosids</taxon>
        <taxon>fabids</taxon>
        <taxon>Malpighiales</taxon>
        <taxon>Linaceae</taxon>
        <taxon>Linum</taxon>
    </lineage>
</organism>
<dbReference type="AlphaFoldDB" id="A0AAV2GRD8"/>
<sequence>MDTTSPRLCYETCLLKQAAGGMDMDTASRRELMEAPLYYETCLLKQVAGAAVMGQLAMEELLSGRIKSPNRCYESSLVMRISNLL</sequence>
<name>A0AAV2GRD8_9ROSI</name>
<dbReference type="EMBL" id="OZ034822">
    <property type="protein sequence ID" value="CAL1412704.1"/>
    <property type="molecule type" value="Genomic_DNA"/>
</dbReference>